<dbReference type="SUPFAM" id="SSF57184">
    <property type="entry name" value="Growth factor receptor domain"/>
    <property type="match status" value="1"/>
</dbReference>
<evidence type="ECO:0000256" key="3">
    <source>
        <dbReference type="ARBA" id="ARBA00022536"/>
    </source>
</evidence>
<feature type="domain" description="EGF-like" evidence="13">
    <location>
        <begin position="23"/>
        <end position="63"/>
    </location>
</feature>
<feature type="transmembrane region" description="Helical" evidence="11">
    <location>
        <begin position="1386"/>
        <end position="1406"/>
    </location>
</feature>
<feature type="domain" description="EGF-like calcium-binding" evidence="12">
    <location>
        <begin position="286"/>
        <end position="338"/>
    </location>
</feature>
<feature type="domain" description="EGF-like calcium-binding" evidence="12">
    <location>
        <begin position="152"/>
        <end position="194"/>
    </location>
</feature>
<comment type="subcellular location">
    <subcellularLocation>
        <location evidence="1">Cell membrane</location>
    </subcellularLocation>
</comment>
<evidence type="ECO:0000256" key="1">
    <source>
        <dbReference type="ARBA" id="ARBA00004236"/>
    </source>
</evidence>
<dbReference type="PANTHER" id="PTHR46730">
    <property type="entry name" value="POLYCYSTIN-1"/>
    <property type="match status" value="1"/>
</dbReference>
<dbReference type="GO" id="GO:0005886">
    <property type="term" value="C:plasma membrane"/>
    <property type="evidence" value="ECO:0007669"/>
    <property type="project" value="UniProtKB-SubCell"/>
</dbReference>
<evidence type="ECO:0000256" key="11">
    <source>
        <dbReference type="SAM" id="Phobius"/>
    </source>
</evidence>
<evidence type="ECO:0000256" key="4">
    <source>
        <dbReference type="ARBA" id="ARBA00022692"/>
    </source>
</evidence>
<evidence type="ECO:0000256" key="10">
    <source>
        <dbReference type="SAM" id="MobiDB-lite"/>
    </source>
</evidence>
<evidence type="ECO:0000256" key="8">
    <source>
        <dbReference type="ARBA" id="ARBA00023136"/>
    </source>
</evidence>
<dbReference type="InterPro" id="IPR002859">
    <property type="entry name" value="PKD/REJ-like"/>
</dbReference>
<dbReference type="Gene3D" id="2.60.220.50">
    <property type="match status" value="1"/>
</dbReference>
<dbReference type="InterPro" id="IPR009030">
    <property type="entry name" value="Growth_fac_rcpt_cys_sf"/>
</dbReference>
<feature type="domain" description="EGF-like" evidence="13">
    <location>
        <begin position="155"/>
        <end position="194"/>
    </location>
</feature>
<feature type="compositionally biased region" description="Acidic residues" evidence="10">
    <location>
        <begin position="927"/>
        <end position="938"/>
    </location>
</feature>
<dbReference type="Proteomes" id="UP001190700">
    <property type="component" value="Unassembled WGS sequence"/>
</dbReference>
<feature type="region of interest" description="Disordered" evidence="10">
    <location>
        <begin position="924"/>
        <end position="947"/>
    </location>
</feature>
<name>A0AAE0L0D0_9CHLO</name>
<feature type="domain" description="EGF-like" evidence="13">
    <location>
        <begin position="385"/>
        <end position="430"/>
    </location>
</feature>
<feature type="compositionally biased region" description="Low complexity" evidence="10">
    <location>
        <begin position="1140"/>
        <end position="1152"/>
    </location>
</feature>
<feature type="transmembrane region" description="Helical" evidence="11">
    <location>
        <begin position="1718"/>
        <end position="1735"/>
    </location>
</feature>
<dbReference type="Pfam" id="PF02010">
    <property type="entry name" value="REJ"/>
    <property type="match status" value="1"/>
</dbReference>
<proteinExistence type="predicted"/>
<dbReference type="EMBL" id="LGRX02012630">
    <property type="protein sequence ID" value="KAK3267080.1"/>
    <property type="molecule type" value="Genomic_DNA"/>
</dbReference>
<comment type="caution">
    <text evidence="14">The sequence shown here is derived from an EMBL/GenBank/DDBJ whole genome shotgun (WGS) entry which is preliminary data.</text>
</comment>
<dbReference type="InterPro" id="IPR018097">
    <property type="entry name" value="EGF_Ca-bd_CS"/>
</dbReference>
<feature type="domain" description="EGF-like" evidence="13">
    <location>
        <begin position="197"/>
        <end position="242"/>
    </location>
</feature>
<evidence type="ECO:0008006" key="16">
    <source>
        <dbReference type="Google" id="ProtNLM"/>
    </source>
</evidence>
<dbReference type="PROSITE" id="PS01187">
    <property type="entry name" value="EGF_CA"/>
    <property type="match status" value="1"/>
</dbReference>
<evidence type="ECO:0000313" key="14">
    <source>
        <dbReference type="EMBL" id="KAK3267080.1"/>
    </source>
</evidence>
<keyword evidence="7 11" id="KW-1133">Transmembrane helix</keyword>
<keyword evidence="9" id="KW-1015">Disulfide bond</keyword>
<feature type="domain" description="EGF-like calcium-binding" evidence="12">
    <location>
        <begin position="64"/>
        <end position="108"/>
    </location>
</feature>
<keyword evidence="4 11" id="KW-0812">Transmembrane</keyword>
<sequence length="2021" mass="213115">MAASAGISSDGISITSISAGSVQCATSEEGCVRVECTVATSTGGSASCAPCPSGYVGDGFVCEDVDECEASSGWQPCDPLAACTNTLGGYSCGPCPTGYLGSGNTACIRSSSCDVDNGGCDELTECTEDADGVTCGACPEGYGGDGATGCTDENGCLGAGCYPGVHCQDVPAPGSGYSCGSCPSGTIGDGVSCRDDACWEANGGCDLRVTCTEAGEGATPERECGACPTGYVDLDGSGTLCEDADGCATSPCYPGVVCGDAVAPAEGYTCGACPSGLEGDGETCADVDECGGDAAGPCWVSDPADQGAPRTECVNTDGGFACTACPEGYRGSGELGCQKVTVCAVANGGCDEHSSCTDTEAGAICGPCAAGYSGHGDTGCTDTDACTVSPAPCFNDGHAAAPCYDVAAPGEGHTCGECPEGYRGDGEVCELCSLHVAITDASVVDGQVFRSSTAQVVGRLNGVGVECTNTLGMHFRWAAASSGTDAPLALSDEVNKANTLTLVLPANSLDALAKYTFLLEAWLEGEPRVRAEAAIEAYVARQPLQALVAGGGGVVGEDALLELDGRPSVDPDDAPEAMAYRWQCRRAAVGEDGGECRDRDGVLLPSRMTNATLALHLQGSVEGVEYTFTLTVSKGERSDEERTTVTVKQGAPPLPSIAPVIGKVNPAQKLVLSSSVRLGHSDGNESAVWLQWSIAAVAGTPALDLTEPSVLASQSLGGTEVVLQPDCLTPGGSYDVVLTATAEGTGSYGSASLRFFVNERPQEGALAVAPSEGVSLQTVFALNTSGWVDEDPPLDFLFVYVLVDVNGTISPEVALSEFGPKSAVTLTLPEAGLEEAGWRVEVRVYARDRYGAVGGPWAVAVTVTAPILESEAEVVSLSQEVLTGGSSALENGDVDSAMNSVTGAASLLSAPARRRRLLRRRLHQEVETGEAGEAEAQAESERRAQREDMVRLVSSARSMMAATETAQERVASLVSRIVDCDASEVSPGTQDSAMGVMESVVSSALADVSTGASKLSTATASQVLGGLSSLVGNGSDVEASARTQAIMQQAVDALLQSAVSGELPVQVSSDGLQLCTQRDTLTGPGATGGRLFQHPLAISDTDVSTPTVTFPTALQSALTSAGHSAVELRLLAMDADPHSTANASANSTGAAGARERAAPGNGSSVTWRSPVVTVTFEDAGAELEVQNLTEPIALNLTVEAEQHTRRTAEDLPLACSFWDEARGKYSTAGCATLPNPAPPGAWLYWRPQVWGALTSGDAGGIGDEELLAASWGVGHAWLLSNCSEEYDAVDSIDGGEKAARTYRGEACAMADPLNNMSCAWNWTSQGFMGTGCDFQPLLQCRCTHLSDFRAISSVGSFEQTPEMKLLTMDEFTSFDPSEDFAKNTTFLIIIGSMAGSLLIVVVLSNMDDARKMKRRWAKFLTQHGTGKYWHLETPSGLRTWSLFSEEFQHNVALQWEEKGAQLQRKRKKRRIKSAFKKKMRLRKKYASHGAPLKPPAAAREPSAAEASGKKLQERDAGHTMMPTHAMTTLKHRTVLEHAVMSAGHREPSSEPCVQICPLFEEEGAASPSDGRRGSPRRLDPSSTIVERSRAMFALKSHLAQSNGSQVAVNGMPEQETPRGVLPAPGQEKRLPAPEARKLEMLAQLACPGVAVYRVQKPSTAEAQSGTMDRALSMGRRVSHEIRSKWRPGAARTGEQLWEVARKAYVRVRREDRRTSQRLCRLCGLWLLCIRMAFPLRHMQRACARPPRPEAEGADEEGGAKEGAAQQEDLLPLERLLGTALALAAISAKRLLPPAELQRQLELASAQAWSCPPGRSFEYYLGVFKLMLSMHFGSGSWYRRAALWNLVLLQEVEGCFWVDGTGDVATALRAGEPEDDTALMLRFSDEVITASIPLELAEAFGVELHETKQVRSTECLQAWATILAVCRYRTLPFAWCLNPEAAPGERRSLEDAANDWLEGLAAEHPPFVERLEYFRELGAQQVAEWDGNHVKRLEDAKAARIPPEQRVAKPTLGQRVQMNLAW</sequence>
<feature type="compositionally biased region" description="Low complexity" evidence="10">
    <location>
        <begin position="1495"/>
        <end position="1506"/>
    </location>
</feature>
<feature type="non-terminal residue" evidence="14">
    <location>
        <position position="2021"/>
    </location>
</feature>
<evidence type="ECO:0000259" key="13">
    <source>
        <dbReference type="SMART" id="SM00181"/>
    </source>
</evidence>
<feature type="domain" description="EGF-like" evidence="13">
    <location>
        <begin position="67"/>
        <end position="108"/>
    </location>
</feature>
<feature type="domain" description="EGF-like" evidence="13">
    <location>
        <begin position="112"/>
        <end position="151"/>
    </location>
</feature>
<accession>A0AAE0L0D0</accession>
<dbReference type="GO" id="GO:0006816">
    <property type="term" value="P:calcium ion transport"/>
    <property type="evidence" value="ECO:0007669"/>
    <property type="project" value="TreeGrafter"/>
</dbReference>
<evidence type="ECO:0000256" key="9">
    <source>
        <dbReference type="ARBA" id="ARBA00023157"/>
    </source>
</evidence>
<keyword evidence="2" id="KW-1003">Cell membrane</keyword>
<evidence type="ECO:0000313" key="15">
    <source>
        <dbReference type="Proteomes" id="UP001190700"/>
    </source>
</evidence>
<feature type="domain" description="EGF-like" evidence="13">
    <location>
        <begin position="342"/>
        <end position="381"/>
    </location>
</feature>
<dbReference type="SMART" id="SM00179">
    <property type="entry name" value="EGF_CA"/>
    <property type="match status" value="5"/>
</dbReference>
<evidence type="ECO:0000256" key="7">
    <source>
        <dbReference type="ARBA" id="ARBA00022989"/>
    </source>
</evidence>
<dbReference type="GO" id="GO:0005509">
    <property type="term" value="F:calcium ion binding"/>
    <property type="evidence" value="ECO:0007669"/>
    <property type="project" value="InterPro"/>
</dbReference>
<evidence type="ECO:0000256" key="2">
    <source>
        <dbReference type="ARBA" id="ARBA00022475"/>
    </source>
</evidence>
<reference evidence="14 15" key="1">
    <citation type="journal article" date="2015" name="Genome Biol. Evol.">
        <title>Comparative Genomics of a Bacterivorous Green Alga Reveals Evolutionary Causalities and Consequences of Phago-Mixotrophic Mode of Nutrition.</title>
        <authorList>
            <person name="Burns J.A."/>
            <person name="Paasch A."/>
            <person name="Narechania A."/>
            <person name="Kim E."/>
        </authorList>
    </citation>
    <scope>NUCLEOTIDE SEQUENCE [LARGE SCALE GENOMIC DNA]</scope>
    <source>
        <strain evidence="14 15">PLY_AMNH</strain>
    </source>
</reference>
<feature type="region of interest" description="Disordered" evidence="10">
    <location>
        <begin position="1483"/>
        <end position="1515"/>
    </location>
</feature>
<evidence type="ECO:0000256" key="5">
    <source>
        <dbReference type="ARBA" id="ARBA00022729"/>
    </source>
</evidence>
<keyword evidence="6" id="KW-0677">Repeat</keyword>
<dbReference type="InterPro" id="IPR049883">
    <property type="entry name" value="NOTCH1_EGF-like"/>
</dbReference>
<dbReference type="SMART" id="SM00181">
    <property type="entry name" value="EGF"/>
    <property type="match status" value="9"/>
</dbReference>
<feature type="region of interest" description="Disordered" evidence="10">
    <location>
        <begin position="1563"/>
        <end position="1582"/>
    </location>
</feature>
<feature type="compositionally biased region" description="Basic and acidic residues" evidence="10">
    <location>
        <begin position="1569"/>
        <end position="1579"/>
    </location>
</feature>
<keyword evidence="3" id="KW-0245">EGF-like domain</keyword>
<dbReference type="CDD" id="cd00054">
    <property type="entry name" value="EGF_CA"/>
    <property type="match status" value="2"/>
</dbReference>
<feature type="region of interest" description="Disordered" evidence="10">
    <location>
        <begin position="1139"/>
        <end position="1164"/>
    </location>
</feature>
<dbReference type="InterPro" id="IPR000742">
    <property type="entry name" value="EGF"/>
</dbReference>
<organism evidence="14 15">
    <name type="scientific">Cymbomonas tetramitiformis</name>
    <dbReference type="NCBI Taxonomy" id="36881"/>
    <lineage>
        <taxon>Eukaryota</taxon>
        <taxon>Viridiplantae</taxon>
        <taxon>Chlorophyta</taxon>
        <taxon>Pyramimonadophyceae</taxon>
        <taxon>Pyramimonadales</taxon>
        <taxon>Pyramimonadaceae</taxon>
        <taxon>Cymbomonas</taxon>
    </lineage>
</organism>
<dbReference type="GO" id="GO:0005261">
    <property type="term" value="F:monoatomic cation channel activity"/>
    <property type="evidence" value="ECO:0007669"/>
    <property type="project" value="TreeGrafter"/>
</dbReference>
<feature type="domain" description="EGF-like" evidence="13">
    <location>
        <begin position="246"/>
        <end position="285"/>
    </location>
</feature>
<dbReference type="Pfam" id="PF07645">
    <property type="entry name" value="EGF_CA"/>
    <property type="match status" value="2"/>
</dbReference>
<feature type="domain" description="EGF-like" evidence="13">
    <location>
        <begin position="289"/>
        <end position="338"/>
    </location>
</feature>
<protein>
    <recommendedName>
        <fullName evidence="16">EGF-like domain-containing protein</fullName>
    </recommendedName>
</protein>
<feature type="domain" description="EGF-like calcium-binding" evidence="12">
    <location>
        <begin position="243"/>
        <end position="285"/>
    </location>
</feature>
<feature type="domain" description="EGF-like calcium-binding" evidence="12">
    <location>
        <begin position="343"/>
        <end position="381"/>
    </location>
</feature>
<dbReference type="Gene3D" id="2.10.25.10">
    <property type="entry name" value="Laminin"/>
    <property type="match status" value="4"/>
</dbReference>
<dbReference type="InterPro" id="IPR001881">
    <property type="entry name" value="EGF-like_Ca-bd_dom"/>
</dbReference>
<keyword evidence="15" id="KW-1185">Reference proteome</keyword>
<gene>
    <name evidence="14" type="ORF">CYMTET_24339</name>
</gene>
<evidence type="ECO:0000256" key="6">
    <source>
        <dbReference type="ARBA" id="ARBA00022737"/>
    </source>
</evidence>
<dbReference type="PANTHER" id="PTHR46730:SF1">
    <property type="entry name" value="PLAT DOMAIN-CONTAINING PROTEIN"/>
    <property type="match status" value="1"/>
</dbReference>
<keyword evidence="5" id="KW-0732">Signal</keyword>
<dbReference type="InterPro" id="IPR046338">
    <property type="entry name" value="GAIN_dom_sf"/>
</dbReference>
<evidence type="ECO:0000259" key="12">
    <source>
        <dbReference type="SMART" id="SM00179"/>
    </source>
</evidence>
<keyword evidence="8 11" id="KW-0472">Membrane</keyword>
<dbReference type="FunFam" id="2.10.25.10:FF:000038">
    <property type="entry name" value="Fibrillin 2"/>
    <property type="match status" value="1"/>
</dbReference>